<dbReference type="Gene3D" id="1.10.510.10">
    <property type="entry name" value="Transferase(Phosphotransferase) domain 1"/>
    <property type="match status" value="1"/>
</dbReference>
<dbReference type="SUPFAM" id="SSF56112">
    <property type="entry name" value="Protein kinase-like (PK-like)"/>
    <property type="match status" value="1"/>
</dbReference>
<organism evidence="4 5">
    <name type="scientific">Ganoderma sinense ZZ0214-1</name>
    <dbReference type="NCBI Taxonomy" id="1077348"/>
    <lineage>
        <taxon>Eukaryota</taxon>
        <taxon>Fungi</taxon>
        <taxon>Dikarya</taxon>
        <taxon>Basidiomycota</taxon>
        <taxon>Agaricomycotina</taxon>
        <taxon>Agaricomycetes</taxon>
        <taxon>Polyporales</taxon>
        <taxon>Polyporaceae</taxon>
        <taxon>Ganoderma</taxon>
    </lineage>
</organism>
<dbReference type="PANTHER" id="PTHR24346">
    <property type="entry name" value="MAP/MICROTUBULE AFFINITY-REGULATING KINASE"/>
    <property type="match status" value="1"/>
</dbReference>
<reference evidence="4 5" key="1">
    <citation type="journal article" date="2015" name="Sci. Rep.">
        <title>Chromosome-level genome map provides insights into diverse defense mechanisms in the medicinal fungus Ganoderma sinense.</title>
        <authorList>
            <person name="Zhu Y."/>
            <person name="Xu J."/>
            <person name="Sun C."/>
            <person name="Zhou S."/>
            <person name="Xu H."/>
            <person name="Nelson D.R."/>
            <person name="Qian J."/>
            <person name="Song J."/>
            <person name="Luo H."/>
            <person name="Xiang L."/>
            <person name="Li Y."/>
            <person name="Xu Z."/>
            <person name="Ji A."/>
            <person name="Wang L."/>
            <person name="Lu S."/>
            <person name="Hayward A."/>
            <person name="Sun W."/>
            <person name="Li X."/>
            <person name="Schwartz D.C."/>
            <person name="Wang Y."/>
            <person name="Chen S."/>
        </authorList>
    </citation>
    <scope>NUCLEOTIDE SEQUENCE [LARGE SCALE GENOMIC DNA]</scope>
    <source>
        <strain evidence="4 5">ZZ0214-1</strain>
    </source>
</reference>
<dbReference type="PANTHER" id="PTHR24346:SF30">
    <property type="entry name" value="MATERNAL EMBRYONIC LEUCINE ZIPPER KINASE"/>
    <property type="match status" value="1"/>
</dbReference>
<comment type="caution">
    <text evidence="4">The sequence shown here is derived from an EMBL/GenBank/DDBJ whole genome shotgun (WGS) entry which is preliminary data.</text>
</comment>
<dbReference type="InterPro" id="IPR020635">
    <property type="entry name" value="Tyr_kinase_cat_dom"/>
</dbReference>
<dbReference type="EMBL" id="AYKW01000056">
    <property type="protein sequence ID" value="PIL24575.1"/>
    <property type="molecule type" value="Genomic_DNA"/>
</dbReference>
<dbReference type="GO" id="GO:0005524">
    <property type="term" value="F:ATP binding"/>
    <property type="evidence" value="ECO:0007669"/>
    <property type="project" value="UniProtKB-KW"/>
</dbReference>
<dbReference type="CDD" id="cd00180">
    <property type="entry name" value="PKc"/>
    <property type="match status" value="1"/>
</dbReference>
<sequence>MSVTTAHLPRYAYVSPESAARYAKRTEDGFYKLLPGEVYWRDHYFFLRDNGYELRPRYHPDWRPSWVGTNIDPMFCEDSIALITPGVIDVTRRSDNSRVAVKRTRNDTQELHIARYLTDKQSPHNHCIPVLDVLQDPSEPHRSLLFMPHLRRFNNPDFGTIDEVMEFIRQSLKGLRFLHECRVAHRDIAAANVMMDGRTLYPEGHHPVRTDFLPDGANDARPLPRSSANVRYYYIDFGLSRLFEEGESPLVLGRTGRDKEIPELSNEVPYDAYRADVFALGNLYYKEFISKYHGLDLIQPLVDMMKWKNPAQRPSADAAFHIFESIYGRTDEALLRWRLRSRTESAPERVVYDTVAVAREGIYQLRKLIS</sequence>
<dbReference type="OrthoDB" id="5987198at2759"/>
<dbReference type="InterPro" id="IPR000719">
    <property type="entry name" value="Prot_kinase_dom"/>
</dbReference>
<dbReference type="STRING" id="1077348.A0A2G8RST3"/>
<dbReference type="SMART" id="SM00219">
    <property type="entry name" value="TyrKc"/>
    <property type="match status" value="1"/>
</dbReference>
<evidence type="ECO:0000313" key="5">
    <source>
        <dbReference type="Proteomes" id="UP000230002"/>
    </source>
</evidence>
<dbReference type="AlphaFoldDB" id="A0A2G8RST3"/>
<dbReference type="InterPro" id="IPR011009">
    <property type="entry name" value="Kinase-like_dom_sf"/>
</dbReference>
<keyword evidence="2" id="KW-0067">ATP-binding</keyword>
<dbReference type="GO" id="GO:0005737">
    <property type="term" value="C:cytoplasm"/>
    <property type="evidence" value="ECO:0007669"/>
    <property type="project" value="TreeGrafter"/>
</dbReference>
<evidence type="ECO:0000259" key="3">
    <source>
        <dbReference type="PROSITE" id="PS50011"/>
    </source>
</evidence>
<feature type="domain" description="Protein kinase" evidence="3">
    <location>
        <begin position="77"/>
        <end position="370"/>
    </location>
</feature>
<dbReference type="GO" id="GO:0004713">
    <property type="term" value="F:protein tyrosine kinase activity"/>
    <property type="evidence" value="ECO:0007669"/>
    <property type="project" value="InterPro"/>
</dbReference>
<dbReference type="Proteomes" id="UP000230002">
    <property type="component" value="Unassembled WGS sequence"/>
</dbReference>
<proteinExistence type="predicted"/>
<evidence type="ECO:0000256" key="1">
    <source>
        <dbReference type="ARBA" id="ARBA00022741"/>
    </source>
</evidence>
<evidence type="ECO:0000256" key="2">
    <source>
        <dbReference type="ARBA" id="ARBA00022840"/>
    </source>
</evidence>
<keyword evidence="5" id="KW-1185">Reference proteome</keyword>
<dbReference type="PROSITE" id="PS50011">
    <property type="entry name" value="PROTEIN_KINASE_DOM"/>
    <property type="match status" value="1"/>
</dbReference>
<name>A0A2G8RST3_9APHY</name>
<accession>A0A2G8RST3</accession>
<gene>
    <name evidence="4" type="ORF">GSI_12459</name>
</gene>
<evidence type="ECO:0000313" key="4">
    <source>
        <dbReference type="EMBL" id="PIL24575.1"/>
    </source>
</evidence>
<protein>
    <recommendedName>
        <fullName evidence="3">Protein kinase domain-containing protein</fullName>
    </recommendedName>
</protein>
<dbReference type="Pfam" id="PF00069">
    <property type="entry name" value="Pkinase"/>
    <property type="match status" value="1"/>
</dbReference>
<dbReference type="GO" id="GO:0035556">
    <property type="term" value="P:intracellular signal transduction"/>
    <property type="evidence" value="ECO:0007669"/>
    <property type="project" value="TreeGrafter"/>
</dbReference>
<keyword evidence="1" id="KW-0547">Nucleotide-binding</keyword>
<dbReference type="GO" id="GO:0004674">
    <property type="term" value="F:protein serine/threonine kinase activity"/>
    <property type="evidence" value="ECO:0007669"/>
    <property type="project" value="TreeGrafter"/>
</dbReference>